<gene>
    <name evidence="1" type="ORF">LEP1GSC131_3304</name>
</gene>
<evidence type="ECO:0000313" key="2">
    <source>
        <dbReference type="Proteomes" id="UP000006339"/>
    </source>
</evidence>
<keyword evidence="2" id="KW-1185">Reference proteome</keyword>
<reference evidence="1" key="1">
    <citation type="submission" date="2012-10" db="EMBL/GenBank/DDBJ databases">
        <authorList>
            <person name="Harkins D.M."/>
            <person name="Durkin A.S."/>
            <person name="Brinkac L.M."/>
            <person name="Selengut J.D."/>
            <person name="Sanka R."/>
            <person name="DePew J."/>
            <person name="Purushe J."/>
            <person name="Picardeau M."/>
            <person name="Werts C."/>
            <person name="Goarant C."/>
            <person name="Vinetz J.M."/>
            <person name="Sutton G.G."/>
            <person name="Nelson W.C."/>
            <person name="Fouts D.E."/>
        </authorList>
    </citation>
    <scope>NUCLEOTIDE SEQUENCE [LARGE SCALE GENOMIC DNA]</scope>
    <source>
        <strain evidence="1">200802841</strain>
    </source>
</reference>
<organism evidence="1 2">
    <name type="scientific">Leptospira kirschneri str. 200802841</name>
    <dbReference type="NCBI Taxonomy" id="1193047"/>
    <lineage>
        <taxon>Bacteria</taxon>
        <taxon>Pseudomonadati</taxon>
        <taxon>Spirochaetota</taxon>
        <taxon>Spirochaetia</taxon>
        <taxon>Leptospirales</taxon>
        <taxon>Leptospiraceae</taxon>
        <taxon>Leptospira</taxon>
    </lineage>
</organism>
<dbReference type="Proteomes" id="UP000006339">
    <property type="component" value="Unassembled WGS sequence"/>
</dbReference>
<sequence>MSRHTGYHFDTLKTNGFWTFGGGLLLTKDYESMNRKELEKNSKYVIIGSIRS</sequence>
<name>A0A828Y194_9LEPT</name>
<evidence type="ECO:0000313" key="1">
    <source>
        <dbReference type="EMBL" id="EKO53296.1"/>
    </source>
</evidence>
<dbReference type="AlphaFoldDB" id="A0A828Y194"/>
<proteinExistence type="predicted"/>
<protein>
    <submittedName>
        <fullName evidence="1">Uncharacterized protein</fullName>
    </submittedName>
</protein>
<accession>A0A828Y194</accession>
<comment type="caution">
    <text evidence="1">The sequence shown here is derived from an EMBL/GenBank/DDBJ whole genome shotgun (WGS) entry which is preliminary data.</text>
</comment>
<dbReference type="EMBL" id="AKWH02000011">
    <property type="protein sequence ID" value="EKO53296.1"/>
    <property type="molecule type" value="Genomic_DNA"/>
</dbReference>